<dbReference type="InterPro" id="IPR038601">
    <property type="entry name" value="MttB-like_sf"/>
</dbReference>
<dbReference type="Pfam" id="PF06253">
    <property type="entry name" value="MTTB"/>
    <property type="match status" value="1"/>
</dbReference>
<comment type="caution">
    <text evidence="5">The sequence shown here is derived from an EMBL/GenBank/DDBJ whole genome shotgun (WGS) entry which is preliminary data.</text>
</comment>
<evidence type="ECO:0000256" key="3">
    <source>
        <dbReference type="ARBA" id="ARBA00022679"/>
    </source>
</evidence>
<dbReference type="AlphaFoldDB" id="A0A931CTL2"/>
<evidence type="ECO:0000313" key="6">
    <source>
        <dbReference type="Proteomes" id="UP000706172"/>
    </source>
</evidence>
<evidence type="ECO:0000313" key="5">
    <source>
        <dbReference type="EMBL" id="MBG0778660.1"/>
    </source>
</evidence>
<dbReference type="PIRSF" id="PIRSF037567">
    <property type="entry name" value="MTTB_MeTrfase"/>
    <property type="match status" value="1"/>
</dbReference>
<dbReference type="Gene3D" id="3.20.20.480">
    <property type="entry name" value="Trimethylamine methyltransferase-like"/>
    <property type="match status" value="1"/>
</dbReference>
<dbReference type="GO" id="GO:0008168">
    <property type="term" value="F:methyltransferase activity"/>
    <property type="evidence" value="ECO:0007669"/>
    <property type="project" value="UniProtKB-KW"/>
</dbReference>
<keyword evidence="3 4" id="KW-0808">Transferase</keyword>
<keyword evidence="2 5" id="KW-0489">Methyltransferase</keyword>
<gene>
    <name evidence="5" type="ORF">H0S81_01845</name>
</gene>
<organism evidence="5 6">
    <name type="scientific">Desulfotignum balticum</name>
    <dbReference type="NCBI Taxonomy" id="115781"/>
    <lineage>
        <taxon>Bacteria</taxon>
        <taxon>Pseudomonadati</taxon>
        <taxon>Thermodesulfobacteriota</taxon>
        <taxon>Desulfobacteria</taxon>
        <taxon>Desulfobacterales</taxon>
        <taxon>Desulfobacteraceae</taxon>
        <taxon>Desulfotignum</taxon>
    </lineage>
</organism>
<dbReference type="InterPro" id="IPR010426">
    <property type="entry name" value="MTTB_MeTrfase"/>
</dbReference>
<dbReference type="EMBL" id="JACCQK010000075">
    <property type="protein sequence ID" value="MBG0778660.1"/>
    <property type="molecule type" value="Genomic_DNA"/>
</dbReference>
<sequence length="472" mass="51580">MAFFEYFTSEETEQIHDATMTVLAKTGMNFKYEPALDLFKKAGCKVDGVRVFFTRQFIEEQIKKAPSQFTLYARNPEKNVVIGGDNIAFMPCYGSPFVNCLDHGRRPGTLEDFKNFAKLACAIPSFDITGGMMVEPNDIPVEIRNAERIYAAMTLSDKPFMGAGTNGPDAVQTLDMASMVFGSREEMAKKPPFVSILTSLTPLGFDDKMCAGIMAYAEAAMPQLISSLSIAGATTPVTMEGTLVVQNAEVLAGICLAQLVREGAPVIFAGSSSATAMHYGTLSIGAPEMAVNTAATAQMGRFYDLPSRGGGALTDAKTVDAQAGFESMMSLQMACLSGINFVLHAAGILEGYMTASYEKFMIDAEMMGMCRRIKKGEEITAEKLALDVIDQVGPGGEYLTHRHTFKYFRSELYGPLMEERRNFDAWTAKGSLSITQQANAKYKEILAGFQAPDMDPGIQKDLDRYMEKIRNK</sequence>
<evidence type="ECO:0000256" key="2">
    <source>
        <dbReference type="ARBA" id="ARBA00022603"/>
    </source>
</evidence>
<dbReference type="GO" id="GO:0032259">
    <property type="term" value="P:methylation"/>
    <property type="evidence" value="ECO:0007669"/>
    <property type="project" value="UniProtKB-KW"/>
</dbReference>
<evidence type="ECO:0000256" key="4">
    <source>
        <dbReference type="PIRNR" id="PIRNR037567"/>
    </source>
</evidence>
<protein>
    <recommendedName>
        <fullName evidence="4">Methyltransferase</fullName>
        <ecNumber evidence="4">2.1.1.-</ecNumber>
    </recommendedName>
</protein>
<name>A0A931CTL2_9BACT</name>
<proteinExistence type="inferred from homology"/>
<dbReference type="GO" id="GO:0015948">
    <property type="term" value="P:methanogenesis"/>
    <property type="evidence" value="ECO:0007669"/>
    <property type="project" value="UniProtKB-UniRule"/>
</dbReference>
<evidence type="ECO:0000256" key="1">
    <source>
        <dbReference type="ARBA" id="ARBA00007137"/>
    </source>
</evidence>
<reference evidence="5" key="1">
    <citation type="submission" date="2020-07" db="EMBL/GenBank/DDBJ databases">
        <title>Severe corrosion of carbon steel in oil field produced water can be linked to methanogenic archaea containing a special type of NiFe hydrogenase.</title>
        <authorList>
            <person name="Lahme S."/>
            <person name="Mand J."/>
            <person name="Longwell J."/>
            <person name="Smith R."/>
            <person name="Enning D."/>
        </authorList>
    </citation>
    <scope>NUCLEOTIDE SEQUENCE</scope>
    <source>
        <strain evidence="5">MIC098Bin6</strain>
    </source>
</reference>
<comment type="similarity">
    <text evidence="1 4">Belongs to the trimethylamine methyltransferase family.</text>
</comment>
<dbReference type="Proteomes" id="UP000706172">
    <property type="component" value="Unassembled WGS sequence"/>
</dbReference>
<dbReference type="EC" id="2.1.1.-" evidence="4"/>
<accession>A0A931CTL2</accession>